<dbReference type="STRING" id="1927124.BST13_06000"/>
<sequence length="280" mass="29885">MGSFDGKVAFVTGAARGQGRSHAIEFARRGTRIIAIDIDQQVPSAPYPTATAEDLAETVRLVESLGGEILAATVDVRDLAGLSKVVTNGVERFGRLDFILANAGIVSYGLLSSMDEDQFQEMMDINLTGVWKTVRAGVQHMVDAGNGGCIVLTSSTAGLRTMGNIGHYAASKHGVVALAKAFANELGPHHIRVNSVHPSNTRTVMGVDNDGVLNMFRPDLENPTLEDCVDAFASIHVMPDVPWIHPIDITNTVLFICSDEAKYMTGAQIPVDVGMLAKNP</sequence>
<dbReference type="InterPro" id="IPR023985">
    <property type="entry name" value="SDR_subfam_1"/>
</dbReference>
<dbReference type="RefSeq" id="WP_083161662.1">
    <property type="nucleotide sequence ID" value="NZ_MVHF01000004.1"/>
</dbReference>
<dbReference type="OrthoDB" id="5173603at2"/>
<reference evidence="5 6" key="1">
    <citation type="submission" date="2017-02" db="EMBL/GenBank/DDBJ databases">
        <title>The new phylogeny of genus Mycobacterium.</title>
        <authorList>
            <person name="Tortoli E."/>
            <person name="Trovato A."/>
            <person name="Cirillo D.M."/>
        </authorList>
    </citation>
    <scope>NUCLEOTIDE SEQUENCE [LARGE SCALE GENOMIC DNA]</scope>
    <source>
        <strain evidence="5 6">RW6</strain>
    </source>
</reference>
<dbReference type="InterPro" id="IPR020904">
    <property type="entry name" value="Sc_DH/Rdtase_CS"/>
</dbReference>
<evidence type="ECO:0000313" key="6">
    <source>
        <dbReference type="Proteomes" id="UP000192448"/>
    </source>
</evidence>
<comment type="similarity">
    <text evidence="1 4">Belongs to the short-chain dehydrogenases/reductases (SDR) family.</text>
</comment>
<evidence type="ECO:0000256" key="4">
    <source>
        <dbReference type="RuleBase" id="RU000363"/>
    </source>
</evidence>
<dbReference type="CDD" id="cd05233">
    <property type="entry name" value="SDR_c"/>
    <property type="match status" value="1"/>
</dbReference>
<keyword evidence="3" id="KW-0520">NAD</keyword>
<dbReference type="InterPro" id="IPR002347">
    <property type="entry name" value="SDR_fam"/>
</dbReference>
<dbReference type="PRINTS" id="PR00081">
    <property type="entry name" value="GDHRDH"/>
</dbReference>
<keyword evidence="6" id="KW-1185">Reference proteome</keyword>
<protein>
    <submittedName>
        <fullName evidence="5">3-ketoacyl-ACP reductase</fullName>
    </submittedName>
</protein>
<comment type="caution">
    <text evidence="5">The sequence shown here is derived from an EMBL/GenBank/DDBJ whole genome shotgun (WGS) entry which is preliminary data.</text>
</comment>
<dbReference type="FunFam" id="3.40.50.720:FF:000084">
    <property type="entry name" value="Short-chain dehydrogenase reductase"/>
    <property type="match status" value="1"/>
</dbReference>
<evidence type="ECO:0000256" key="3">
    <source>
        <dbReference type="ARBA" id="ARBA00023027"/>
    </source>
</evidence>
<evidence type="ECO:0000313" key="5">
    <source>
        <dbReference type="EMBL" id="ORA38146.1"/>
    </source>
</evidence>
<dbReference type="Proteomes" id="UP000192448">
    <property type="component" value="Unassembled WGS sequence"/>
</dbReference>
<dbReference type="NCBIfam" id="NF009467">
    <property type="entry name" value="PRK12826.1-3"/>
    <property type="match status" value="1"/>
</dbReference>
<dbReference type="EMBL" id="MVHF01000004">
    <property type="protein sequence ID" value="ORA38146.1"/>
    <property type="molecule type" value="Genomic_DNA"/>
</dbReference>
<dbReference type="PANTHER" id="PTHR24321">
    <property type="entry name" value="DEHYDROGENASES, SHORT CHAIN"/>
    <property type="match status" value="1"/>
</dbReference>
<dbReference type="PANTHER" id="PTHR24321:SF8">
    <property type="entry name" value="ESTRADIOL 17-BETA-DEHYDROGENASE 8-RELATED"/>
    <property type="match status" value="1"/>
</dbReference>
<dbReference type="Gene3D" id="3.40.50.720">
    <property type="entry name" value="NAD(P)-binding Rossmann-like Domain"/>
    <property type="match status" value="1"/>
</dbReference>
<dbReference type="AlphaFoldDB" id="A0A1X0B8G4"/>
<dbReference type="PROSITE" id="PS00061">
    <property type="entry name" value="ADH_SHORT"/>
    <property type="match status" value="1"/>
</dbReference>
<dbReference type="InterPro" id="IPR036291">
    <property type="entry name" value="NAD(P)-bd_dom_sf"/>
</dbReference>
<accession>A0A1X0B8G4</accession>
<organism evidence="5 6">
    <name type="scientific">Mycobacterium aquaticum</name>
    <dbReference type="NCBI Taxonomy" id="1927124"/>
    <lineage>
        <taxon>Bacteria</taxon>
        <taxon>Bacillati</taxon>
        <taxon>Actinomycetota</taxon>
        <taxon>Actinomycetes</taxon>
        <taxon>Mycobacteriales</taxon>
        <taxon>Mycobacteriaceae</taxon>
        <taxon>Mycobacterium</taxon>
    </lineage>
</organism>
<proteinExistence type="inferred from homology"/>
<dbReference type="PRINTS" id="PR00080">
    <property type="entry name" value="SDRFAMILY"/>
</dbReference>
<keyword evidence="2" id="KW-0560">Oxidoreductase</keyword>
<evidence type="ECO:0000256" key="2">
    <source>
        <dbReference type="ARBA" id="ARBA00023002"/>
    </source>
</evidence>
<name>A0A1X0B8G4_9MYCO</name>
<gene>
    <name evidence="5" type="ORF">BST13_06000</name>
</gene>
<evidence type="ECO:0000256" key="1">
    <source>
        <dbReference type="ARBA" id="ARBA00006484"/>
    </source>
</evidence>
<dbReference type="GO" id="GO:0016491">
    <property type="term" value="F:oxidoreductase activity"/>
    <property type="evidence" value="ECO:0007669"/>
    <property type="project" value="UniProtKB-KW"/>
</dbReference>
<dbReference type="SUPFAM" id="SSF51735">
    <property type="entry name" value="NAD(P)-binding Rossmann-fold domains"/>
    <property type="match status" value="1"/>
</dbReference>
<dbReference type="NCBIfam" id="TIGR03971">
    <property type="entry name" value="SDR_subfam_1"/>
    <property type="match status" value="1"/>
</dbReference>
<dbReference type="Pfam" id="PF00106">
    <property type="entry name" value="adh_short"/>
    <property type="match status" value="1"/>
</dbReference>